<feature type="region of interest" description="Disordered" evidence="1">
    <location>
        <begin position="98"/>
        <end position="132"/>
    </location>
</feature>
<feature type="region of interest" description="Disordered" evidence="1">
    <location>
        <begin position="1"/>
        <end position="40"/>
    </location>
</feature>
<proteinExistence type="predicted"/>
<dbReference type="AlphaFoldDB" id="A0A5N6PNT7"/>
<evidence type="ECO:0000313" key="2">
    <source>
        <dbReference type="EMBL" id="KAD6795558.1"/>
    </source>
</evidence>
<organism evidence="2 3">
    <name type="scientific">Mikania micrantha</name>
    <name type="common">bitter vine</name>
    <dbReference type="NCBI Taxonomy" id="192012"/>
    <lineage>
        <taxon>Eukaryota</taxon>
        <taxon>Viridiplantae</taxon>
        <taxon>Streptophyta</taxon>
        <taxon>Embryophyta</taxon>
        <taxon>Tracheophyta</taxon>
        <taxon>Spermatophyta</taxon>
        <taxon>Magnoliopsida</taxon>
        <taxon>eudicotyledons</taxon>
        <taxon>Gunneridae</taxon>
        <taxon>Pentapetalae</taxon>
        <taxon>asterids</taxon>
        <taxon>campanulids</taxon>
        <taxon>Asterales</taxon>
        <taxon>Asteraceae</taxon>
        <taxon>Asteroideae</taxon>
        <taxon>Heliantheae alliance</taxon>
        <taxon>Eupatorieae</taxon>
        <taxon>Mikania</taxon>
    </lineage>
</organism>
<comment type="caution">
    <text evidence="2">The sequence shown here is derived from an EMBL/GenBank/DDBJ whole genome shotgun (WGS) entry which is preliminary data.</text>
</comment>
<accession>A0A5N6PNT7</accession>
<dbReference type="Proteomes" id="UP000326396">
    <property type="component" value="Linkage Group LG11"/>
</dbReference>
<sequence>MPKSAAEGGGELPNGRSRAPQGEARRTSQGGEAGRRRRDAGCGEQGAWFFWLGDLSRAEDTLGRSMVEKQKFDFCYSKCLNRLQREAENCQTVEVGRHREKHGGRRRAEKRGGGGGMPDAGSREQGFFGWET</sequence>
<feature type="compositionally biased region" description="Basic residues" evidence="1">
    <location>
        <begin position="98"/>
        <end position="109"/>
    </location>
</feature>
<keyword evidence="3" id="KW-1185">Reference proteome</keyword>
<evidence type="ECO:0000256" key="1">
    <source>
        <dbReference type="SAM" id="MobiDB-lite"/>
    </source>
</evidence>
<gene>
    <name evidence="2" type="ORF">E3N88_06454</name>
</gene>
<reference evidence="2 3" key="1">
    <citation type="submission" date="2019-05" db="EMBL/GenBank/DDBJ databases">
        <title>Mikania micrantha, genome provides insights into the molecular mechanism of rapid growth.</title>
        <authorList>
            <person name="Liu B."/>
        </authorList>
    </citation>
    <scope>NUCLEOTIDE SEQUENCE [LARGE SCALE GENOMIC DNA]</scope>
    <source>
        <strain evidence="2">NLD-2019</strain>
        <tissue evidence="2">Leaf</tissue>
    </source>
</reference>
<name>A0A5N6PNT7_9ASTR</name>
<evidence type="ECO:0000313" key="3">
    <source>
        <dbReference type="Proteomes" id="UP000326396"/>
    </source>
</evidence>
<protein>
    <submittedName>
        <fullName evidence="2">Uncharacterized protein</fullName>
    </submittedName>
</protein>
<dbReference type="EMBL" id="SZYD01000003">
    <property type="protein sequence ID" value="KAD6795558.1"/>
    <property type="molecule type" value="Genomic_DNA"/>
</dbReference>